<dbReference type="PRINTS" id="PR00723">
    <property type="entry name" value="SUBTILISIN"/>
</dbReference>
<feature type="transmembrane region" description="Helical" evidence="6">
    <location>
        <begin position="459"/>
        <end position="484"/>
    </location>
</feature>
<feature type="active site" description="Charge relay system" evidence="5">
    <location>
        <position position="176"/>
    </location>
</feature>
<evidence type="ECO:0000256" key="4">
    <source>
        <dbReference type="ARBA" id="ARBA00022825"/>
    </source>
</evidence>
<keyword evidence="9" id="KW-1185">Reference proteome</keyword>
<keyword evidence="2 5" id="KW-0645">Protease</keyword>
<keyword evidence="6" id="KW-1133">Transmembrane helix</keyword>
<dbReference type="EMBL" id="JBIQWL010000002">
    <property type="protein sequence ID" value="MFH8250506.1"/>
    <property type="molecule type" value="Genomic_DNA"/>
</dbReference>
<evidence type="ECO:0000256" key="2">
    <source>
        <dbReference type="ARBA" id="ARBA00022670"/>
    </source>
</evidence>
<dbReference type="PROSITE" id="PS00138">
    <property type="entry name" value="SUBTILASE_SER"/>
    <property type="match status" value="1"/>
</dbReference>
<feature type="active site" description="Charge relay system" evidence="5">
    <location>
        <position position="338"/>
    </location>
</feature>
<accession>A0ABW7Q6M8</accession>
<dbReference type="Proteomes" id="UP001610861">
    <property type="component" value="Unassembled WGS sequence"/>
</dbReference>
<name>A0ABW7Q6M8_9MICO</name>
<evidence type="ECO:0000259" key="7">
    <source>
        <dbReference type="Pfam" id="PF00082"/>
    </source>
</evidence>
<comment type="similarity">
    <text evidence="1 5">Belongs to the peptidase S8 family.</text>
</comment>
<dbReference type="PROSITE" id="PS00137">
    <property type="entry name" value="SUBTILASE_HIS"/>
    <property type="match status" value="1"/>
</dbReference>
<evidence type="ECO:0000256" key="6">
    <source>
        <dbReference type="SAM" id="Phobius"/>
    </source>
</evidence>
<reference evidence="8 9" key="1">
    <citation type="submission" date="2024-09" db="EMBL/GenBank/DDBJ databases">
        <authorList>
            <person name="Pan X."/>
        </authorList>
    </citation>
    <scope>NUCLEOTIDE SEQUENCE [LARGE SCALE GENOMIC DNA]</scope>
    <source>
        <strain evidence="8 9">B2969</strain>
    </source>
</reference>
<keyword evidence="6" id="KW-0812">Transmembrane</keyword>
<dbReference type="InterPro" id="IPR023828">
    <property type="entry name" value="Peptidase_S8_Ser-AS"/>
</dbReference>
<dbReference type="InterPro" id="IPR022398">
    <property type="entry name" value="Peptidase_S8_His-AS"/>
</dbReference>
<feature type="active site" description="Charge relay system" evidence="5">
    <location>
        <position position="137"/>
    </location>
</feature>
<organism evidence="8 9">
    <name type="scientific">Microbacterium alkaliflavum</name>
    <dbReference type="NCBI Taxonomy" id="3248839"/>
    <lineage>
        <taxon>Bacteria</taxon>
        <taxon>Bacillati</taxon>
        <taxon>Actinomycetota</taxon>
        <taxon>Actinomycetes</taxon>
        <taxon>Micrococcales</taxon>
        <taxon>Microbacteriaceae</taxon>
        <taxon>Microbacterium</taxon>
    </lineage>
</organism>
<dbReference type="SUPFAM" id="SSF52743">
    <property type="entry name" value="Subtilisin-like"/>
    <property type="match status" value="1"/>
</dbReference>
<gene>
    <name evidence="8" type="ORF">ACH3VR_09105</name>
</gene>
<dbReference type="Gene3D" id="3.40.50.200">
    <property type="entry name" value="Peptidase S8/S53 domain"/>
    <property type="match status" value="1"/>
</dbReference>
<dbReference type="PANTHER" id="PTHR43806:SF11">
    <property type="entry name" value="CEREVISIN-RELATED"/>
    <property type="match status" value="1"/>
</dbReference>
<sequence length="498" mass="49510">MRRLVAASSAVLTGILVGALTIAPTAAGLGPTAAGLVPAATGATPASLSPRTLATPASLSARTLATPASLSPRTLATPASLSARPLANPASLTAPFANPVAAAEDPVRAAEYWLDEYGIRDAWATTRGAGVKVAIVDTGIGKGPVEFDGAVAGGTDVSGQGSPDGRTPVGAVDANHGSWVASLAAARGTGPETGMIGVAPEAQLLSVSVAFGSGASVPFTEQIAKALHWAVDNGAKVINLSLTTNTADWDESWDEAFLYAFQHDVVVVVAAGNRGSGTTRVGAPATIPGVLTVAGVDPQGKASVEASTQGITIGVSAPSENLVGVSADGSLVLWDGTSGAAPIVAGVAALVRAAHPDLDAANVINRIIKTARPAAGATVVPDPLYGYGLVDAEAALKASVPTVATNPMGSLEDWIRLYRRAAVDPAPQPTASPVTVDPLPPADPVTVAGSPLLPSTQTLLYGTLPLGAATVAAILVALGVTAAVRRIRMARSSGTPSR</sequence>
<evidence type="ECO:0000313" key="8">
    <source>
        <dbReference type="EMBL" id="MFH8250506.1"/>
    </source>
</evidence>
<dbReference type="PANTHER" id="PTHR43806">
    <property type="entry name" value="PEPTIDASE S8"/>
    <property type="match status" value="1"/>
</dbReference>
<dbReference type="RefSeq" id="WP_396640439.1">
    <property type="nucleotide sequence ID" value="NZ_JBIQWL010000002.1"/>
</dbReference>
<protein>
    <submittedName>
        <fullName evidence="8">S8 family peptidase</fullName>
    </submittedName>
</protein>
<dbReference type="PROSITE" id="PS51892">
    <property type="entry name" value="SUBTILASE"/>
    <property type="match status" value="1"/>
</dbReference>
<dbReference type="InterPro" id="IPR050131">
    <property type="entry name" value="Peptidase_S8_subtilisin-like"/>
</dbReference>
<evidence type="ECO:0000256" key="5">
    <source>
        <dbReference type="PROSITE-ProRule" id="PRU01240"/>
    </source>
</evidence>
<keyword evidence="3 5" id="KW-0378">Hydrolase</keyword>
<evidence type="ECO:0000313" key="9">
    <source>
        <dbReference type="Proteomes" id="UP001610861"/>
    </source>
</evidence>
<dbReference type="InterPro" id="IPR036852">
    <property type="entry name" value="Peptidase_S8/S53_dom_sf"/>
</dbReference>
<dbReference type="InterPro" id="IPR015500">
    <property type="entry name" value="Peptidase_S8_subtilisin-rel"/>
</dbReference>
<feature type="domain" description="Peptidase S8/S53" evidence="7">
    <location>
        <begin position="128"/>
        <end position="388"/>
    </location>
</feature>
<dbReference type="InterPro" id="IPR000209">
    <property type="entry name" value="Peptidase_S8/S53_dom"/>
</dbReference>
<evidence type="ECO:0000256" key="3">
    <source>
        <dbReference type="ARBA" id="ARBA00022801"/>
    </source>
</evidence>
<evidence type="ECO:0000256" key="1">
    <source>
        <dbReference type="ARBA" id="ARBA00011073"/>
    </source>
</evidence>
<dbReference type="Pfam" id="PF00082">
    <property type="entry name" value="Peptidase_S8"/>
    <property type="match status" value="1"/>
</dbReference>
<keyword evidence="4 5" id="KW-0720">Serine protease</keyword>
<proteinExistence type="inferred from homology"/>
<comment type="caution">
    <text evidence="8">The sequence shown here is derived from an EMBL/GenBank/DDBJ whole genome shotgun (WGS) entry which is preliminary data.</text>
</comment>
<keyword evidence="6" id="KW-0472">Membrane</keyword>